<dbReference type="Proteomes" id="UP000027135">
    <property type="component" value="Unassembled WGS sequence"/>
</dbReference>
<keyword evidence="2" id="KW-1185">Reference proteome</keyword>
<name>A0A067RE06_ZOONE</name>
<dbReference type="AlphaFoldDB" id="A0A067RE06"/>
<gene>
    <name evidence="1" type="ORF">L798_02054</name>
</gene>
<dbReference type="InParanoid" id="A0A067RE06"/>
<protein>
    <submittedName>
        <fullName evidence="1">Uncharacterized protein</fullName>
    </submittedName>
</protein>
<accession>A0A067RE06</accession>
<reference evidence="1 2" key="1">
    <citation type="journal article" date="2014" name="Nat. Commun.">
        <title>Molecular traces of alternative social organization in a termite genome.</title>
        <authorList>
            <person name="Terrapon N."/>
            <person name="Li C."/>
            <person name="Robertson H.M."/>
            <person name="Ji L."/>
            <person name="Meng X."/>
            <person name="Booth W."/>
            <person name="Chen Z."/>
            <person name="Childers C.P."/>
            <person name="Glastad K.M."/>
            <person name="Gokhale K."/>
            <person name="Gowin J."/>
            <person name="Gronenberg W."/>
            <person name="Hermansen R.A."/>
            <person name="Hu H."/>
            <person name="Hunt B.G."/>
            <person name="Huylmans A.K."/>
            <person name="Khalil S.M."/>
            <person name="Mitchell R.D."/>
            <person name="Munoz-Torres M.C."/>
            <person name="Mustard J.A."/>
            <person name="Pan H."/>
            <person name="Reese J.T."/>
            <person name="Scharf M.E."/>
            <person name="Sun F."/>
            <person name="Vogel H."/>
            <person name="Xiao J."/>
            <person name="Yang W."/>
            <person name="Yang Z."/>
            <person name="Yang Z."/>
            <person name="Zhou J."/>
            <person name="Zhu J."/>
            <person name="Brent C.S."/>
            <person name="Elsik C.G."/>
            <person name="Goodisman M.A."/>
            <person name="Liberles D.A."/>
            <person name="Roe R.M."/>
            <person name="Vargo E.L."/>
            <person name="Vilcinskas A."/>
            <person name="Wang J."/>
            <person name="Bornberg-Bauer E."/>
            <person name="Korb J."/>
            <person name="Zhang G."/>
            <person name="Liebig J."/>
        </authorList>
    </citation>
    <scope>NUCLEOTIDE SEQUENCE [LARGE SCALE GENOMIC DNA]</scope>
    <source>
        <tissue evidence="1">Whole organism</tissue>
    </source>
</reference>
<dbReference type="EMBL" id="KK852521">
    <property type="protein sequence ID" value="KDR22091.1"/>
    <property type="molecule type" value="Genomic_DNA"/>
</dbReference>
<evidence type="ECO:0000313" key="1">
    <source>
        <dbReference type="EMBL" id="KDR22091.1"/>
    </source>
</evidence>
<proteinExistence type="predicted"/>
<evidence type="ECO:0000313" key="2">
    <source>
        <dbReference type="Proteomes" id="UP000027135"/>
    </source>
</evidence>
<sequence>MEAAYTPEMVVNLYQTTRPFNQKTAIFYEIAFLNKLQYLIGPSRNSKKSNTISSLLAISTEGSSCASKLRATPTGSPDASLMRKLRFFRTRGSHILSVRSL</sequence>
<organism evidence="1 2">
    <name type="scientific">Zootermopsis nevadensis</name>
    <name type="common">Dampwood termite</name>
    <dbReference type="NCBI Taxonomy" id="136037"/>
    <lineage>
        <taxon>Eukaryota</taxon>
        <taxon>Metazoa</taxon>
        <taxon>Ecdysozoa</taxon>
        <taxon>Arthropoda</taxon>
        <taxon>Hexapoda</taxon>
        <taxon>Insecta</taxon>
        <taxon>Pterygota</taxon>
        <taxon>Neoptera</taxon>
        <taxon>Polyneoptera</taxon>
        <taxon>Dictyoptera</taxon>
        <taxon>Blattodea</taxon>
        <taxon>Blattoidea</taxon>
        <taxon>Termitoidae</taxon>
        <taxon>Termopsidae</taxon>
        <taxon>Zootermopsis</taxon>
    </lineage>
</organism>